<dbReference type="AlphaFoldDB" id="A0A0S6UFZ7"/>
<dbReference type="Proteomes" id="UP000063718">
    <property type="component" value="Unassembled WGS sequence"/>
</dbReference>
<keyword evidence="1" id="KW-0812">Transmembrane</keyword>
<evidence type="ECO:0000256" key="1">
    <source>
        <dbReference type="SAM" id="Phobius"/>
    </source>
</evidence>
<keyword evidence="1" id="KW-1133">Transmembrane helix</keyword>
<name>A0A0S6UFZ7_NEOTH</name>
<dbReference type="EMBL" id="DF238840">
    <property type="protein sequence ID" value="GAF26691.1"/>
    <property type="molecule type" value="Genomic_DNA"/>
</dbReference>
<evidence type="ECO:0000313" key="2">
    <source>
        <dbReference type="EMBL" id="GAF26691.1"/>
    </source>
</evidence>
<protein>
    <submittedName>
        <fullName evidence="2">Negative regulator of beta-lactamase expression</fullName>
    </submittedName>
</protein>
<proteinExistence type="predicted"/>
<reference evidence="2" key="1">
    <citation type="journal article" date="2014" name="Gene">
        <title>Genome-guided analysis of transformation efficiency and carbon dioxide assimilation by Moorella thermoacetica Y72.</title>
        <authorList>
            <person name="Tsukahara K."/>
            <person name="Kita A."/>
            <person name="Nakashimada Y."/>
            <person name="Hoshino T."/>
            <person name="Murakami K."/>
        </authorList>
    </citation>
    <scope>NUCLEOTIDE SEQUENCE [LARGE SCALE GENOMIC DNA]</scope>
    <source>
        <strain evidence="2">Y72</strain>
    </source>
</reference>
<organism evidence="2">
    <name type="scientific">Moorella thermoacetica Y72</name>
    <dbReference type="NCBI Taxonomy" id="1325331"/>
    <lineage>
        <taxon>Bacteria</taxon>
        <taxon>Bacillati</taxon>
        <taxon>Bacillota</taxon>
        <taxon>Clostridia</taxon>
        <taxon>Neomoorellales</taxon>
        <taxon>Neomoorellaceae</taxon>
        <taxon>Neomoorella</taxon>
    </lineage>
</organism>
<feature type="transmembrane region" description="Helical" evidence="1">
    <location>
        <begin position="90"/>
        <end position="109"/>
    </location>
</feature>
<gene>
    <name evidence="2" type="ORF">MTY_2031</name>
</gene>
<sequence length="160" mass="18267">MVPHYSRREWRLYKDELLPEGVRRAMEDHLRHCEACLENYLAVFGSQEETAAAGILSPDFSARVTRRVARMGARQKYRTGPGGNWLARAIQYYTIAAAVTLLLLAGGWFDFMVSEAMHSQVRVARIAQTLEEKISFGWSERLFENATDKLTEIIDKEVAN</sequence>
<keyword evidence="1" id="KW-0472">Membrane</keyword>
<accession>A0A0S6UFZ7</accession>